<gene>
    <name evidence="2" type="ORF">QBC42DRAFT_297502</name>
</gene>
<keyword evidence="3" id="KW-1185">Reference proteome</keyword>
<feature type="region of interest" description="Disordered" evidence="1">
    <location>
        <begin position="115"/>
        <end position="153"/>
    </location>
</feature>
<protein>
    <submittedName>
        <fullName evidence="2">Uncharacterized protein</fullName>
    </submittedName>
</protein>
<reference evidence="2" key="2">
    <citation type="submission" date="2023-06" db="EMBL/GenBank/DDBJ databases">
        <authorList>
            <consortium name="Lawrence Berkeley National Laboratory"/>
            <person name="Mondo S.J."/>
            <person name="Hensen N."/>
            <person name="Bonometti L."/>
            <person name="Westerberg I."/>
            <person name="Brannstrom I.O."/>
            <person name="Guillou S."/>
            <person name="Cros-Aarteil S."/>
            <person name="Calhoun S."/>
            <person name="Haridas S."/>
            <person name="Kuo A."/>
            <person name="Pangilinan J."/>
            <person name="Riley R."/>
            <person name="Labutti K."/>
            <person name="Andreopoulos B."/>
            <person name="Lipzen A."/>
            <person name="Chen C."/>
            <person name="Yanf M."/>
            <person name="Daum C."/>
            <person name="Ng V."/>
            <person name="Clum A."/>
            <person name="Steindorff A."/>
            <person name="Ohm R."/>
            <person name="Martin F."/>
            <person name="Silar P."/>
            <person name="Natvig D."/>
            <person name="Lalanne C."/>
            <person name="Gautier V."/>
            <person name="Ament-Velasquez S.L."/>
            <person name="Kruys A."/>
            <person name="Hutchinson M.I."/>
            <person name="Powell A.J."/>
            <person name="Barry K."/>
            <person name="Miller A.N."/>
            <person name="Grigoriev I.V."/>
            <person name="Debuchy R."/>
            <person name="Gladieux P."/>
            <person name="Thoren M.H."/>
            <person name="Johannesson H."/>
        </authorList>
    </citation>
    <scope>NUCLEOTIDE SEQUENCE</scope>
    <source>
        <strain evidence="2">PSN324</strain>
    </source>
</reference>
<sequence length="381" mass="39893">MAEFPYNPIATQCPPSSCISQVAGYYDRNPAAQLSSCQSLFGFPAVPTVTLPAGEDAFTTVTSTYTDVVIVVTTSTAYSTAEEISTAYDTVYSTATEYTTTVTNTVFSTVTAAAAPSPARKKRDSNKLKRRGGCKPKTTTTTTATSEPLSEPTGHCSNIAEYSSACACIEPRTSTVFLTQTDTVQETVTVPGPASTQETVVTVGVTTMVVKPATTTLVSTLSTETVATATETSTVMPAPAIPTAFAITFGSDSVNAGKYLSIVGVPPAYTVSMANSAASSYKFALPASGGSMSLSDWPTHELYIRMSTNSYGLAFLTTASYTSTTTYTWQKATCSVTPETLEISCTAGSFKKFMQCGIYTYMSDGVLPGGCIWSSLVAVGI</sequence>
<name>A0AAV9HLI4_9PEZI</name>
<reference evidence="2" key="1">
    <citation type="journal article" date="2023" name="Mol. Phylogenet. Evol.">
        <title>Genome-scale phylogeny and comparative genomics of the fungal order Sordariales.</title>
        <authorList>
            <person name="Hensen N."/>
            <person name="Bonometti L."/>
            <person name="Westerberg I."/>
            <person name="Brannstrom I.O."/>
            <person name="Guillou S."/>
            <person name="Cros-Aarteil S."/>
            <person name="Calhoun S."/>
            <person name="Haridas S."/>
            <person name="Kuo A."/>
            <person name="Mondo S."/>
            <person name="Pangilinan J."/>
            <person name="Riley R."/>
            <person name="LaButti K."/>
            <person name="Andreopoulos B."/>
            <person name="Lipzen A."/>
            <person name="Chen C."/>
            <person name="Yan M."/>
            <person name="Daum C."/>
            <person name="Ng V."/>
            <person name="Clum A."/>
            <person name="Steindorff A."/>
            <person name="Ohm R.A."/>
            <person name="Martin F."/>
            <person name="Silar P."/>
            <person name="Natvig D.O."/>
            <person name="Lalanne C."/>
            <person name="Gautier V."/>
            <person name="Ament-Velasquez S.L."/>
            <person name="Kruys A."/>
            <person name="Hutchinson M.I."/>
            <person name="Powell A.J."/>
            <person name="Barry K."/>
            <person name="Miller A.N."/>
            <person name="Grigoriev I.V."/>
            <person name="Debuchy R."/>
            <person name="Gladieux P."/>
            <person name="Hiltunen Thoren M."/>
            <person name="Johannesson H."/>
        </authorList>
    </citation>
    <scope>NUCLEOTIDE SEQUENCE</scope>
    <source>
        <strain evidence="2">PSN324</strain>
    </source>
</reference>
<evidence type="ECO:0000313" key="2">
    <source>
        <dbReference type="EMBL" id="KAK4461651.1"/>
    </source>
</evidence>
<dbReference type="EMBL" id="MU864986">
    <property type="protein sequence ID" value="KAK4461651.1"/>
    <property type="molecule type" value="Genomic_DNA"/>
</dbReference>
<evidence type="ECO:0000313" key="3">
    <source>
        <dbReference type="Proteomes" id="UP001321749"/>
    </source>
</evidence>
<feature type="compositionally biased region" description="Basic residues" evidence="1">
    <location>
        <begin position="119"/>
        <end position="134"/>
    </location>
</feature>
<accession>A0AAV9HLI4</accession>
<proteinExistence type="predicted"/>
<comment type="caution">
    <text evidence="2">The sequence shown here is derived from an EMBL/GenBank/DDBJ whole genome shotgun (WGS) entry which is preliminary data.</text>
</comment>
<dbReference type="AlphaFoldDB" id="A0AAV9HLI4"/>
<organism evidence="2 3">
    <name type="scientific">Cladorrhinum samala</name>
    <dbReference type="NCBI Taxonomy" id="585594"/>
    <lineage>
        <taxon>Eukaryota</taxon>
        <taxon>Fungi</taxon>
        <taxon>Dikarya</taxon>
        <taxon>Ascomycota</taxon>
        <taxon>Pezizomycotina</taxon>
        <taxon>Sordariomycetes</taxon>
        <taxon>Sordariomycetidae</taxon>
        <taxon>Sordariales</taxon>
        <taxon>Podosporaceae</taxon>
        <taxon>Cladorrhinum</taxon>
    </lineage>
</organism>
<dbReference type="Proteomes" id="UP001321749">
    <property type="component" value="Unassembled WGS sequence"/>
</dbReference>
<evidence type="ECO:0000256" key="1">
    <source>
        <dbReference type="SAM" id="MobiDB-lite"/>
    </source>
</evidence>